<keyword evidence="2" id="KW-0964">Secreted</keyword>
<feature type="signal peptide" evidence="4">
    <location>
        <begin position="1"/>
        <end position="21"/>
    </location>
</feature>
<accession>A0A898IN41</accession>
<dbReference type="Pfam" id="PF21947">
    <property type="entry name" value="Toxin_cobra-type"/>
    <property type="match status" value="1"/>
</dbReference>
<evidence type="ECO:0000313" key="5">
    <source>
        <dbReference type="EMBL" id="QSI83957.1"/>
    </source>
</evidence>
<evidence type="ECO:0000256" key="1">
    <source>
        <dbReference type="ARBA" id="ARBA00004613"/>
    </source>
</evidence>
<reference evidence="5" key="1">
    <citation type="journal article" name="Toxins">
        <title>Electric Blue: Molecular Evolution of Three-Finger Toxins in the Long-Glanded Coral Snake Species Calliophis bivirgatus.</title>
        <authorList>
            <person name="Dashevsky D."/>
            <person name="Rokyta D."/>
            <person name="Frank N."/>
            <person name="Nouwens A."/>
            <person name="Fry B.G."/>
        </authorList>
    </citation>
    <scope>NUCLEOTIDE SEQUENCE</scope>
    <source>
        <tissue evidence="5">Venom gland</tissue>
    </source>
</reference>
<dbReference type="InterPro" id="IPR054131">
    <property type="entry name" value="Toxin_cobra-type"/>
</dbReference>
<protein>
    <submittedName>
        <fullName evidence="5">Three-finger toxin</fullName>
    </submittedName>
</protein>
<dbReference type="InterPro" id="IPR045860">
    <property type="entry name" value="Snake_toxin-like_sf"/>
</dbReference>
<dbReference type="GO" id="GO:0005576">
    <property type="term" value="C:extracellular region"/>
    <property type="evidence" value="ECO:0007669"/>
    <property type="project" value="UniProtKB-SubCell"/>
</dbReference>
<dbReference type="SUPFAM" id="SSF57302">
    <property type="entry name" value="Snake toxin-like"/>
    <property type="match status" value="1"/>
</dbReference>
<keyword evidence="3" id="KW-1015">Disulfide bond</keyword>
<name>A0A898IN41_CALBG</name>
<sequence>MKPLLLTLVVVAIVCLDLGYTLKCYSTPISVITETCPKGMNLCYGKFHFGKFKIFRTRGCTDKCPPGPGTICCDTNKCNK</sequence>
<proteinExistence type="evidence at transcript level"/>
<organism evidence="5">
    <name type="scientific">Calliophis bivirgatus</name>
    <name type="common">Blue Malaysian coral snake</name>
    <name type="synonym">Maticora bivirgata</name>
    <dbReference type="NCBI Taxonomy" id="8633"/>
    <lineage>
        <taxon>Eukaryota</taxon>
        <taxon>Metazoa</taxon>
        <taxon>Chordata</taxon>
        <taxon>Craniata</taxon>
        <taxon>Vertebrata</taxon>
        <taxon>Euteleostomi</taxon>
        <taxon>Lepidosauria</taxon>
        <taxon>Squamata</taxon>
        <taxon>Bifurcata</taxon>
        <taxon>Unidentata</taxon>
        <taxon>Episquamata</taxon>
        <taxon>Toxicofera</taxon>
        <taxon>Serpentes</taxon>
        <taxon>Colubroidea</taxon>
        <taxon>Elapidae</taxon>
        <taxon>Elapinae</taxon>
        <taxon>Calliophis</taxon>
    </lineage>
</organism>
<comment type="subcellular location">
    <subcellularLocation>
        <location evidence="1">Secreted</location>
    </subcellularLocation>
</comment>
<dbReference type="AlphaFoldDB" id="A0A898IN41"/>
<keyword evidence="4" id="KW-0732">Signal</keyword>
<evidence type="ECO:0000256" key="2">
    <source>
        <dbReference type="ARBA" id="ARBA00022525"/>
    </source>
</evidence>
<feature type="chain" id="PRO_5032967374" evidence="4">
    <location>
        <begin position="22"/>
        <end position="80"/>
    </location>
</feature>
<dbReference type="InterPro" id="IPR003571">
    <property type="entry name" value="Snake_3FTx"/>
</dbReference>
<dbReference type="Gene3D" id="2.10.60.10">
    <property type="entry name" value="CD59"/>
    <property type="match status" value="1"/>
</dbReference>
<dbReference type="EMBL" id="MW575053">
    <property type="protein sequence ID" value="QSI83957.1"/>
    <property type="molecule type" value="mRNA"/>
</dbReference>
<dbReference type="CDD" id="cd00206">
    <property type="entry name" value="TFP_snake_toxin"/>
    <property type="match status" value="1"/>
</dbReference>
<dbReference type="GO" id="GO:0090729">
    <property type="term" value="F:toxin activity"/>
    <property type="evidence" value="ECO:0007669"/>
    <property type="project" value="InterPro"/>
</dbReference>
<evidence type="ECO:0000256" key="3">
    <source>
        <dbReference type="ARBA" id="ARBA00023157"/>
    </source>
</evidence>
<evidence type="ECO:0000256" key="4">
    <source>
        <dbReference type="SAM" id="SignalP"/>
    </source>
</evidence>